<name>A0A6J5NU62_9CAUD</name>
<proteinExistence type="predicted"/>
<protein>
    <submittedName>
        <fullName evidence="1">Uncharacterized protein</fullName>
    </submittedName>
</protein>
<sequence length="178" mass="19479">MKEPIALAALKALTTHLEGIKPTNGYDFDLQGKVFRGRVRFGREEPLPMLSILEAPRPEDGLLLPVAAENSRRSVREWGLLIQGWAVDDLGHPTDQAYYLMAAVEQRLSDLVAVRTSGQPVDTVAYLLGRTAAGKPRISGAMIGPGLVRPPQEGISDTAFFYLPISLQRTVDPANPYE</sequence>
<organism evidence="1">
    <name type="scientific">uncultured Caudovirales phage</name>
    <dbReference type="NCBI Taxonomy" id="2100421"/>
    <lineage>
        <taxon>Viruses</taxon>
        <taxon>Duplodnaviria</taxon>
        <taxon>Heunggongvirae</taxon>
        <taxon>Uroviricota</taxon>
        <taxon>Caudoviricetes</taxon>
        <taxon>Peduoviridae</taxon>
        <taxon>Maltschvirus</taxon>
        <taxon>Maltschvirus maltsch</taxon>
    </lineage>
</organism>
<gene>
    <name evidence="1" type="ORF">UFOVP786_63</name>
</gene>
<dbReference type="EMBL" id="LR796727">
    <property type="protein sequence ID" value="CAB4162517.1"/>
    <property type="molecule type" value="Genomic_DNA"/>
</dbReference>
<accession>A0A6J5NU62</accession>
<reference evidence="1" key="1">
    <citation type="submission" date="2020-04" db="EMBL/GenBank/DDBJ databases">
        <authorList>
            <person name="Chiriac C."/>
            <person name="Salcher M."/>
            <person name="Ghai R."/>
            <person name="Kavagutti S V."/>
        </authorList>
    </citation>
    <scope>NUCLEOTIDE SEQUENCE</scope>
</reference>
<evidence type="ECO:0000313" key="1">
    <source>
        <dbReference type="EMBL" id="CAB4162517.1"/>
    </source>
</evidence>